<evidence type="ECO:0000313" key="3">
    <source>
        <dbReference type="Proteomes" id="UP000466794"/>
    </source>
</evidence>
<accession>A0A7K1UW58</accession>
<dbReference type="SUPFAM" id="SSF53474">
    <property type="entry name" value="alpha/beta-Hydrolases"/>
    <property type="match status" value="1"/>
</dbReference>
<organism evidence="2 3">
    <name type="scientific">Nocardia terrae</name>
    <dbReference type="NCBI Taxonomy" id="2675851"/>
    <lineage>
        <taxon>Bacteria</taxon>
        <taxon>Bacillati</taxon>
        <taxon>Actinomycetota</taxon>
        <taxon>Actinomycetes</taxon>
        <taxon>Mycobacteriales</taxon>
        <taxon>Nocardiaceae</taxon>
        <taxon>Nocardia</taxon>
    </lineage>
</organism>
<protein>
    <submittedName>
        <fullName evidence="2">Alpha/beta fold hydrolase</fullName>
    </submittedName>
</protein>
<dbReference type="InterPro" id="IPR050471">
    <property type="entry name" value="AB_hydrolase"/>
</dbReference>
<sequence>MDIRSGSLRVPGAKLYYEVRGSGPLVLVIPGGGGDAATVDPIAELLADRFTVACLDPRGYSRSELDGPQRTHRVEVQSDDAFRLLSHLGDEPALVVGGSSGGIVGLDLLARHPERVAGLVAHEPPCFAVLADAEQQRAMIEEVYALLQTEGPAAAGARFLAGIGGAMKPSPMPEELSPRAAAMWARLAVNGPLMMEYELREFTSHIPDFAALTALADRLTLAVGRETGDRLPARPAVEIARRIGIEVTEFPGAHNGMRTEAAEFAAQLADVLTAHLSAETARSC</sequence>
<comment type="caution">
    <text evidence="2">The sequence shown here is derived from an EMBL/GenBank/DDBJ whole genome shotgun (WGS) entry which is preliminary data.</text>
</comment>
<keyword evidence="2" id="KW-0378">Hydrolase</keyword>
<evidence type="ECO:0000259" key="1">
    <source>
        <dbReference type="Pfam" id="PF00561"/>
    </source>
</evidence>
<dbReference type="Gene3D" id="3.40.50.1820">
    <property type="entry name" value="alpha/beta hydrolase"/>
    <property type="match status" value="1"/>
</dbReference>
<dbReference type="InterPro" id="IPR029058">
    <property type="entry name" value="AB_hydrolase_fold"/>
</dbReference>
<dbReference type="PANTHER" id="PTHR43433">
    <property type="entry name" value="HYDROLASE, ALPHA/BETA FOLD FAMILY PROTEIN"/>
    <property type="match status" value="1"/>
</dbReference>
<dbReference type="Pfam" id="PF00561">
    <property type="entry name" value="Abhydrolase_1"/>
    <property type="match status" value="1"/>
</dbReference>
<gene>
    <name evidence="2" type="ORF">GPX89_15360</name>
</gene>
<dbReference type="Proteomes" id="UP000466794">
    <property type="component" value="Unassembled WGS sequence"/>
</dbReference>
<dbReference type="GO" id="GO:0046503">
    <property type="term" value="P:glycerolipid catabolic process"/>
    <property type="evidence" value="ECO:0007669"/>
    <property type="project" value="TreeGrafter"/>
</dbReference>
<proteinExistence type="predicted"/>
<feature type="domain" description="AB hydrolase-1" evidence="1">
    <location>
        <begin position="24"/>
        <end position="138"/>
    </location>
</feature>
<dbReference type="PANTHER" id="PTHR43433:SF5">
    <property type="entry name" value="AB HYDROLASE-1 DOMAIN-CONTAINING PROTEIN"/>
    <property type="match status" value="1"/>
</dbReference>
<dbReference type="EMBL" id="WRPP01000002">
    <property type="protein sequence ID" value="MVU78620.1"/>
    <property type="molecule type" value="Genomic_DNA"/>
</dbReference>
<reference evidence="2 3" key="1">
    <citation type="submission" date="2019-12" db="EMBL/GenBank/DDBJ databases">
        <title>Nocardia sp. nov. ET3-3 isolated from soil.</title>
        <authorList>
            <person name="Kanchanasin P."/>
            <person name="Tanasupawat S."/>
            <person name="Yuki M."/>
            <person name="Kudo T."/>
        </authorList>
    </citation>
    <scope>NUCLEOTIDE SEQUENCE [LARGE SCALE GENOMIC DNA]</scope>
    <source>
        <strain evidence="2 3">ET3-3</strain>
    </source>
</reference>
<name>A0A7K1UW58_9NOCA</name>
<dbReference type="GO" id="GO:0004806">
    <property type="term" value="F:triacylglycerol lipase activity"/>
    <property type="evidence" value="ECO:0007669"/>
    <property type="project" value="TreeGrafter"/>
</dbReference>
<dbReference type="AlphaFoldDB" id="A0A7K1UW58"/>
<evidence type="ECO:0000313" key="2">
    <source>
        <dbReference type="EMBL" id="MVU78620.1"/>
    </source>
</evidence>
<dbReference type="InterPro" id="IPR000073">
    <property type="entry name" value="AB_hydrolase_1"/>
</dbReference>
<dbReference type="RefSeq" id="WP_157388064.1">
    <property type="nucleotide sequence ID" value="NZ_WRPP01000002.1"/>
</dbReference>
<keyword evidence="3" id="KW-1185">Reference proteome</keyword>